<dbReference type="GO" id="GO:0004222">
    <property type="term" value="F:metalloendopeptidase activity"/>
    <property type="evidence" value="ECO:0007669"/>
    <property type="project" value="InterPro"/>
</dbReference>
<dbReference type="InterPro" id="IPR050626">
    <property type="entry name" value="Peptidase_M16"/>
</dbReference>
<feature type="region of interest" description="Disordered" evidence="9">
    <location>
        <begin position="1"/>
        <end position="26"/>
    </location>
</feature>
<comment type="similarity">
    <text evidence="2 8">Belongs to the peptidase M16 family.</text>
</comment>
<feature type="domain" description="Peptidase M16 middle/third" evidence="12">
    <location>
        <begin position="419"/>
        <end position="704"/>
    </location>
</feature>
<dbReference type="Proteomes" id="UP000076842">
    <property type="component" value="Unassembled WGS sequence"/>
</dbReference>
<evidence type="ECO:0000259" key="12">
    <source>
        <dbReference type="Pfam" id="PF16187"/>
    </source>
</evidence>
<evidence type="ECO:0000256" key="8">
    <source>
        <dbReference type="RuleBase" id="RU004447"/>
    </source>
</evidence>
<keyword evidence="5" id="KW-0378">Hydrolase</keyword>
<evidence type="ECO:0000313" key="14">
    <source>
        <dbReference type="EMBL" id="KZT61593.1"/>
    </source>
</evidence>
<evidence type="ECO:0000256" key="2">
    <source>
        <dbReference type="ARBA" id="ARBA00007261"/>
    </source>
</evidence>
<dbReference type="GO" id="GO:0005829">
    <property type="term" value="C:cytosol"/>
    <property type="evidence" value="ECO:0007669"/>
    <property type="project" value="TreeGrafter"/>
</dbReference>
<evidence type="ECO:0000256" key="5">
    <source>
        <dbReference type="ARBA" id="ARBA00022801"/>
    </source>
</evidence>
<name>A0A165JAL1_9BASI</name>
<dbReference type="InterPro" id="IPR001431">
    <property type="entry name" value="Pept_M16_Zn_BS"/>
</dbReference>
<dbReference type="GO" id="GO:0005739">
    <property type="term" value="C:mitochondrion"/>
    <property type="evidence" value="ECO:0007669"/>
    <property type="project" value="TreeGrafter"/>
</dbReference>
<evidence type="ECO:0000259" key="11">
    <source>
        <dbReference type="Pfam" id="PF05193"/>
    </source>
</evidence>
<keyword evidence="15" id="KW-1185">Reference proteome</keyword>
<comment type="cofactor">
    <cofactor evidence="1">
        <name>Zn(2+)</name>
        <dbReference type="ChEBI" id="CHEBI:29105"/>
    </cofactor>
</comment>
<dbReference type="SUPFAM" id="SSF63411">
    <property type="entry name" value="LuxS/MPP-like metallohydrolase"/>
    <property type="match status" value="4"/>
</dbReference>
<keyword evidence="3" id="KW-0645">Protease</keyword>
<dbReference type="OrthoDB" id="952271at2759"/>
<dbReference type="InterPro" id="IPR032632">
    <property type="entry name" value="Peptidase_M16_M"/>
</dbReference>
<dbReference type="AlphaFoldDB" id="A0A165JAL1"/>
<protein>
    <recommendedName>
        <fullName evidence="16">Insulin-degrading enzyme</fullName>
    </recommendedName>
</protein>
<evidence type="ECO:0000256" key="6">
    <source>
        <dbReference type="ARBA" id="ARBA00022833"/>
    </source>
</evidence>
<evidence type="ECO:0000259" key="13">
    <source>
        <dbReference type="Pfam" id="PF22456"/>
    </source>
</evidence>
<reference evidence="14 15" key="1">
    <citation type="journal article" date="2016" name="Mol. Biol. Evol.">
        <title>Comparative Genomics of Early-Diverging Mushroom-Forming Fungi Provides Insights into the Origins of Lignocellulose Decay Capabilities.</title>
        <authorList>
            <person name="Nagy L.G."/>
            <person name="Riley R."/>
            <person name="Tritt A."/>
            <person name="Adam C."/>
            <person name="Daum C."/>
            <person name="Floudas D."/>
            <person name="Sun H."/>
            <person name="Yadav J.S."/>
            <person name="Pangilinan J."/>
            <person name="Larsson K.H."/>
            <person name="Matsuura K."/>
            <person name="Barry K."/>
            <person name="Labutti K."/>
            <person name="Kuo R."/>
            <person name="Ohm R.A."/>
            <person name="Bhattacharya S.S."/>
            <person name="Shirouzu T."/>
            <person name="Yoshinaga Y."/>
            <person name="Martin F.M."/>
            <person name="Grigoriev I.V."/>
            <person name="Hibbett D.S."/>
        </authorList>
    </citation>
    <scope>NUCLEOTIDE SEQUENCE [LARGE SCALE GENOMIC DNA]</scope>
    <source>
        <strain evidence="14 15">HHB12733</strain>
    </source>
</reference>
<dbReference type="InterPro" id="IPR054734">
    <property type="entry name" value="PqqF-like_C_4"/>
</dbReference>
<evidence type="ECO:0000256" key="4">
    <source>
        <dbReference type="ARBA" id="ARBA00022723"/>
    </source>
</evidence>
<dbReference type="FunCoup" id="A0A165JAL1">
    <property type="interactions" value="418"/>
</dbReference>
<keyword evidence="6" id="KW-0862">Zinc</keyword>
<dbReference type="Pfam" id="PF16187">
    <property type="entry name" value="Peptidase_M16_M"/>
    <property type="match status" value="1"/>
</dbReference>
<dbReference type="InterPro" id="IPR007863">
    <property type="entry name" value="Peptidase_M16_C"/>
</dbReference>
<evidence type="ECO:0000256" key="1">
    <source>
        <dbReference type="ARBA" id="ARBA00001947"/>
    </source>
</evidence>
<dbReference type="GO" id="GO:0046872">
    <property type="term" value="F:metal ion binding"/>
    <property type="evidence" value="ECO:0007669"/>
    <property type="project" value="UniProtKB-KW"/>
</dbReference>
<feature type="domain" description="Coenzyme PQQ synthesis protein F-like C-terminal lobe" evidence="13">
    <location>
        <begin position="811"/>
        <end position="908"/>
    </location>
</feature>
<dbReference type="FunFam" id="3.30.830.10:FF:000005">
    <property type="entry name" value="nardilysin isoform X1"/>
    <property type="match status" value="1"/>
</dbReference>
<keyword evidence="7" id="KW-0482">Metalloprotease</keyword>
<dbReference type="GO" id="GO:0043171">
    <property type="term" value="P:peptide catabolic process"/>
    <property type="evidence" value="ECO:0007669"/>
    <property type="project" value="TreeGrafter"/>
</dbReference>
<evidence type="ECO:0000256" key="7">
    <source>
        <dbReference type="ARBA" id="ARBA00023049"/>
    </source>
</evidence>
<dbReference type="Gene3D" id="3.30.830.10">
    <property type="entry name" value="Metalloenzyme, LuxS/M16 peptidase-like"/>
    <property type="match status" value="4"/>
</dbReference>
<dbReference type="FunFam" id="3.30.830.10:FF:000003">
    <property type="entry name" value="Insulin-degrading enzyme"/>
    <property type="match status" value="1"/>
</dbReference>
<dbReference type="InterPro" id="IPR011765">
    <property type="entry name" value="Pept_M16_N"/>
</dbReference>
<dbReference type="InterPro" id="IPR011249">
    <property type="entry name" value="Metalloenz_LuxS/M16"/>
</dbReference>
<dbReference type="PANTHER" id="PTHR43690:SF18">
    <property type="entry name" value="INSULIN-DEGRADING ENZYME-RELATED"/>
    <property type="match status" value="1"/>
</dbReference>
<evidence type="ECO:0000256" key="9">
    <source>
        <dbReference type="SAM" id="MobiDB-lite"/>
    </source>
</evidence>
<dbReference type="EMBL" id="KV423922">
    <property type="protein sequence ID" value="KZT61593.1"/>
    <property type="molecule type" value="Genomic_DNA"/>
</dbReference>
<feature type="domain" description="Peptidase M16 N-terminal" evidence="10">
    <location>
        <begin position="72"/>
        <end position="209"/>
    </location>
</feature>
<dbReference type="Pfam" id="PF05193">
    <property type="entry name" value="Peptidase_M16_C"/>
    <property type="match status" value="1"/>
</dbReference>
<dbReference type="PANTHER" id="PTHR43690">
    <property type="entry name" value="NARDILYSIN"/>
    <property type="match status" value="1"/>
</dbReference>
<gene>
    <name evidence="14" type="ORF">CALCODRAFT_491143</name>
</gene>
<dbReference type="InParanoid" id="A0A165JAL1"/>
<dbReference type="PROSITE" id="PS00143">
    <property type="entry name" value="INSULINASE"/>
    <property type="match status" value="1"/>
</dbReference>
<accession>A0A165JAL1</accession>
<dbReference type="GO" id="GO:0051603">
    <property type="term" value="P:proteolysis involved in protein catabolic process"/>
    <property type="evidence" value="ECO:0007669"/>
    <property type="project" value="TreeGrafter"/>
</dbReference>
<dbReference type="FunFam" id="3.30.830.10:FF:000012">
    <property type="entry name" value="Protease 3"/>
    <property type="match status" value="1"/>
</dbReference>
<evidence type="ECO:0008006" key="16">
    <source>
        <dbReference type="Google" id="ProtNLM"/>
    </source>
</evidence>
<evidence type="ECO:0000259" key="10">
    <source>
        <dbReference type="Pfam" id="PF00675"/>
    </source>
</evidence>
<dbReference type="Pfam" id="PF22456">
    <property type="entry name" value="PqqF-like_C_4"/>
    <property type="match status" value="1"/>
</dbReference>
<feature type="domain" description="Peptidase M16 C-terminal" evidence="11">
    <location>
        <begin position="234"/>
        <end position="407"/>
    </location>
</feature>
<evidence type="ECO:0000313" key="15">
    <source>
        <dbReference type="Proteomes" id="UP000076842"/>
    </source>
</evidence>
<keyword evidence="4" id="KW-0479">Metal-binding</keyword>
<dbReference type="Pfam" id="PF00675">
    <property type="entry name" value="Peptidase_M16"/>
    <property type="match status" value="1"/>
</dbReference>
<organism evidence="14 15">
    <name type="scientific">Calocera cornea HHB12733</name>
    <dbReference type="NCBI Taxonomy" id="1353952"/>
    <lineage>
        <taxon>Eukaryota</taxon>
        <taxon>Fungi</taxon>
        <taxon>Dikarya</taxon>
        <taxon>Basidiomycota</taxon>
        <taxon>Agaricomycotina</taxon>
        <taxon>Dacrymycetes</taxon>
        <taxon>Dacrymycetales</taxon>
        <taxon>Dacrymycetaceae</taxon>
        <taxon>Calocera</taxon>
    </lineage>
</organism>
<evidence type="ECO:0000256" key="3">
    <source>
        <dbReference type="ARBA" id="ARBA00022670"/>
    </source>
</evidence>
<proteinExistence type="inferred from homology"/>
<dbReference type="STRING" id="1353952.A0A165JAL1"/>
<sequence length="1101" mass="124368">MQRTLASLVRSHRPTPAPTPIHTSSLPRSHVLARLAQRHCAPAQQRHSHALEVPKNDKNEYRLLKLANGLQVLLIRDPETDRAGAAMDIGVGHLDDPWDVPGCAHFCEHLSFMGTKQFPKENDYQEFIQTHGGGTNAYTATSNTNYYFHINASQLFPALERFAPFFHSPLFSKDATMKEIQAVDSEHKKNLQTDGWRLFQLSKSLARPGHVWTKFGSGNAVSLGANVNGGLDARDKLIRWWEQSYGAERMGLCVYGRDPLDELEARVAELFSPVPNRNLAGLPMYEEPAYGPDQLGTLTCAKSVMDFRSLDINWNIPWQAPAYLVKPADFLMHFLGHEGPGSLFAYLKKKGWALGLSAGKHAAGRGFMFFKVGVQLTKEGMDHYEDVAIAVYKYIALLQSSPFPAWMQEELIQISKINFDFLEKQPAERVASFVAAEITKPYPRDKLLSTHALARTWDEQQVRDVLAYLTPRTSTLMLVSQDMPAERLGNKEKWYGTEYGQQRLPETFWARAEQNNDIAELHLPERNAFVPENLTVDLDRPVEKPAKRPQLIYSSPVASVWHKKDDQFLVPKANVYIDLRSPVCNITPRQGLKTRMFGELVRDALNEYSYVASLAGLYFGAGGHSDSFEINVEGYSDKLPVLVQTVVERIKALRMEQERFDVLKQDLRETYANFDRDQPYIQADWWLTHVMKDRLWTNDVKLQELEALTLDEVESHAKDLLSRMNIQVLITGNLSEEQALHMAKTVESTLSPRPLTAAEKIKDRAYLLPHPSNSVLQKDVPLEDDPNSSLSYYVQIDGEYTDVRKRALLALFAHIIHEPCFTELRTKEQLGYIVFSQVFPLAGTLGLRLAIQSERDPVYLESRVEVFFDFMKTHLEEMSEDEFQKLKAGLNEKRLQKLKNLNEESHRFLGTIHSGYMDFMRRFIDAEETRKLTKQDVIDFFMQHIHQSSSTRAKLSVHMRSKGKGAAVPKFTMDAAKALLPTLKEHNLPIQEDQYFALSTPEPPLSAVTEFMQGFMASVQLPKDAAKEVMSALNKAARDHPAKAAPAADDVKLSADAVLIEDVPTFQAGLLQSKAALPVPQIDLDIPAKNGTPNGTTTSKL</sequence>